<gene>
    <name evidence="1" type="ORF">E2C01_100383</name>
</gene>
<evidence type="ECO:0000313" key="2">
    <source>
        <dbReference type="Proteomes" id="UP000324222"/>
    </source>
</evidence>
<protein>
    <submittedName>
        <fullName evidence="1">Uncharacterized protein</fullName>
    </submittedName>
</protein>
<accession>A0A5B7K2W3</accession>
<organism evidence="1 2">
    <name type="scientific">Portunus trituberculatus</name>
    <name type="common">Swimming crab</name>
    <name type="synonym">Neptunus trituberculatus</name>
    <dbReference type="NCBI Taxonomy" id="210409"/>
    <lineage>
        <taxon>Eukaryota</taxon>
        <taxon>Metazoa</taxon>
        <taxon>Ecdysozoa</taxon>
        <taxon>Arthropoda</taxon>
        <taxon>Crustacea</taxon>
        <taxon>Multicrustacea</taxon>
        <taxon>Malacostraca</taxon>
        <taxon>Eumalacostraca</taxon>
        <taxon>Eucarida</taxon>
        <taxon>Decapoda</taxon>
        <taxon>Pleocyemata</taxon>
        <taxon>Brachyura</taxon>
        <taxon>Eubrachyura</taxon>
        <taxon>Portunoidea</taxon>
        <taxon>Portunidae</taxon>
        <taxon>Portuninae</taxon>
        <taxon>Portunus</taxon>
    </lineage>
</organism>
<evidence type="ECO:0000313" key="1">
    <source>
        <dbReference type="EMBL" id="MPD04682.1"/>
    </source>
</evidence>
<keyword evidence="2" id="KW-1185">Reference proteome</keyword>
<reference evidence="1 2" key="1">
    <citation type="submission" date="2019-05" db="EMBL/GenBank/DDBJ databases">
        <title>Another draft genome of Portunus trituberculatus and its Hox gene families provides insights of decapod evolution.</title>
        <authorList>
            <person name="Jeong J.-H."/>
            <person name="Song I."/>
            <person name="Kim S."/>
            <person name="Choi T."/>
            <person name="Kim D."/>
            <person name="Ryu S."/>
            <person name="Kim W."/>
        </authorList>
    </citation>
    <scope>NUCLEOTIDE SEQUENCE [LARGE SCALE GENOMIC DNA]</scope>
    <source>
        <tissue evidence="1">Muscle</tissue>
    </source>
</reference>
<sequence length="69" mass="7984">MEIKSCNRESKSCLAKYGIFYQFVYTRVSCSVMYDCIYSNRSRIRIIAAKALADTRNIRIHGIFSPNPL</sequence>
<comment type="caution">
    <text evidence="1">The sequence shown here is derived from an EMBL/GenBank/DDBJ whole genome shotgun (WGS) entry which is preliminary data.</text>
</comment>
<dbReference type="Proteomes" id="UP000324222">
    <property type="component" value="Unassembled WGS sequence"/>
</dbReference>
<dbReference type="AlphaFoldDB" id="A0A5B7K2W3"/>
<name>A0A5B7K2W3_PORTR</name>
<proteinExistence type="predicted"/>
<dbReference type="EMBL" id="VSRR010142244">
    <property type="protein sequence ID" value="MPD04682.1"/>
    <property type="molecule type" value="Genomic_DNA"/>
</dbReference>